<dbReference type="InterPro" id="IPR012442">
    <property type="entry name" value="DUF1645_plant"/>
</dbReference>
<dbReference type="Pfam" id="PF07816">
    <property type="entry name" value="DUF1645"/>
    <property type="match status" value="1"/>
</dbReference>
<feature type="region of interest" description="Disordered" evidence="1">
    <location>
        <begin position="167"/>
        <end position="203"/>
    </location>
</feature>
<sequence>MERNQDDELSKIVDKFGENLTLDSSTNNHELKHDEVVVDDDDDDVHVIDDDFEFPIAGGELHSPVSADEAFLNGQIRPISTFSDDASATPSYAPPVKRLFVVSTAGEEEDDAAGGEYCAWTPATEMSRKSNSTGFSRLWRMKDLLVRSNSDGKDTFVFLPSSSKEVAQKKEGKKVRNNNAKTTSSSSSTTNVGNVKEEKKKGKKAATVTSSVAAYEALYLNKEKRKGGGGKSYLPYRVGFFTNVNGFTQNVHPY</sequence>
<keyword evidence="3" id="KW-1185">Reference proteome</keyword>
<dbReference type="PANTHER" id="PTHR33095:SF114">
    <property type="entry name" value="DUF1645 FAMILY PROTEIN"/>
    <property type="match status" value="1"/>
</dbReference>
<accession>A0AAW1MZW6</accession>
<proteinExistence type="predicted"/>
<dbReference type="EMBL" id="JBDFQZ010000002">
    <property type="protein sequence ID" value="KAK9751042.1"/>
    <property type="molecule type" value="Genomic_DNA"/>
</dbReference>
<evidence type="ECO:0000313" key="2">
    <source>
        <dbReference type="EMBL" id="KAK9751042.1"/>
    </source>
</evidence>
<dbReference type="PANTHER" id="PTHR33095">
    <property type="entry name" value="OS07G0619500 PROTEIN"/>
    <property type="match status" value="1"/>
</dbReference>
<organism evidence="2 3">
    <name type="scientific">Saponaria officinalis</name>
    <name type="common">Common soapwort</name>
    <name type="synonym">Lychnis saponaria</name>
    <dbReference type="NCBI Taxonomy" id="3572"/>
    <lineage>
        <taxon>Eukaryota</taxon>
        <taxon>Viridiplantae</taxon>
        <taxon>Streptophyta</taxon>
        <taxon>Embryophyta</taxon>
        <taxon>Tracheophyta</taxon>
        <taxon>Spermatophyta</taxon>
        <taxon>Magnoliopsida</taxon>
        <taxon>eudicotyledons</taxon>
        <taxon>Gunneridae</taxon>
        <taxon>Pentapetalae</taxon>
        <taxon>Caryophyllales</taxon>
        <taxon>Caryophyllaceae</taxon>
        <taxon>Caryophylleae</taxon>
        <taxon>Saponaria</taxon>
    </lineage>
</organism>
<name>A0AAW1MZW6_SAPOF</name>
<dbReference type="Proteomes" id="UP001443914">
    <property type="component" value="Unassembled WGS sequence"/>
</dbReference>
<feature type="compositionally biased region" description="Low complexity" evidence="1">
    <location>
        <begin position="182"/>
        <end position="194"/>
    </location>
</feature>
<reference evidence="2" key="1">
    <citation type="submission" date="2024-03" db="EMBL/GenBank/DDBJ databases">
        <title>WGS assembly of Saponaria officinalis var. Norfolk2.</title>
        <authorList>
            <person name="Jenkins J."/>
            <person name="Shu S."/>
            <person name="Grimwood J."/>
            <person name="Barry K."/>
            <person name="Goodstein D."/>
            <person name="Schmutz J."/>
            <person name="Leebens-Mack J."/>
            <person name="Osbourn A."/>
        </authorList>
    </citation>
    <scope>NUCLEOTIDE SEQUENCE [LARGE SCALE GENOMIC DNA]</scope>
    <source>
        <strain evidence="2">JIC</strain>
    </source>
</reference>
<comment type="caution">
    <text evidence="2">The sequence shown here is derived from an EMBL/GenBank/DDBJ whole genome shotgun (WGS) entry which is preliminary data.</text>
</comment>
<protein>
    <submittedName>
        <fullName evidence="2">Uncharacterized protein</fullName>
    </submittedName>
</protein>
<gene>
    <name evidence="2" type="ORF">RND81_02G237500</name>
</gene>
<dbReference type="AlphaFoldDB" id="A0AAW1MZW6"/>
<evidence type="ECO:0000313" key="3">
    <source>
        <dbReference type="Proteomes" id="UP001443914"/>
    </source>
</evidence>
<evidence type="ECO:0000256" key="1">
    <source>
        <dbReference type="SAM" id="MobiDB-lite"/>
    </source>
</evidence>